<comment type="caution">
    <text evidence="3">The sequence shown here is derived from an EMBL/GenBank/DDBJ whole genome shotgun (WGS) entry which is preliminary data.</text>
</comment>
<evidence type="ECO:0000313" key="3">
    <source>
        <dbReference type="EMBL" id="MCJ2542077.1"/>
    </source>
</evidence>
<evidence type="ECO:0000256" key="1">
    <source>
        <dbReference type="SAM" id="MobiDB-lite"/>
    </source>
</evidence>
<feature type="compositionally biased region" description="Polar residues" evidence="1">
    <location>
        <begin position="27"/>
        <end position="52"/>
    </location>
</feature>
<gene>
    <name evidence="3" type="ORF">JX360_04010</name>
</gene>
<keyword evidence="2" id="KW-0732">Signal</keyword>
<proteinExistence type="predicted"/>
<protein>
    <submittedName>
        <fullName evidence="3">Uncharacterized protein</fullName>
    </submittedName>
</protein>
<feature type="chain" id="PRO_5045248022" evidence="2">
    <location>
        <begin position="26"/>
        <end position="65"/>
    </location>
</feature>
<feature type="signal peptide" evidence="2">
    <location>
        <begin position="1"/>
        <end position="25"/>
    </location>
</feature>
<dbReference type="Proteomes" id="UP000830835">
    <property type="component" value="Unassembled WGS sequence"/>
</dbReference>
<evidence type="ECO:0000256" key="2">
    <source>
        <dbReference type="SAM" id="SignalP"/>
    </source>
</evidence>
<accession>A0ABT0C8G2</accession>
<name>A0ABT0C8G2_THEVL</name>
<organism evidence="3 4">
    <name type="scientific">Thermostichus vulcanus str. 'Rupite'</name>
    <dbReference type="NCBI Taxonomy" id="2813851"/>
    <lineage>
        <taxon>Bacteria</taxon>
        <taxon>Bacillati</taxon>
        <taxon>Cyanobacteriota</taxon>
        <taxon>Cyanophyceae</taxon>
        <taxon>Thermostichales</taxon>
        <taxon>Thermostichaceae</taxon>
        <taxon>Thermostichus</taxon>
    </lineage>
</organism>
<reference evidence="3" key="1">
    <citation type="submission" date="2021-02" db="EMBL/GenBank/DDBJ databases">
        <title>The CRISPR/cas machinery reduction and long-range gene transfer in the hot spring cyanobacterium Synechococcus.</title>
        <authorList>
            <person name="Dvorak P."/>
            <person name="Jahodarova E."/>
            <person name="Hasler P."/>
            <person name="Poulickova A."/>
        </authorList>
    </citation>
    <scope>NUCLEOTIDE SEQUENCE</scope>
    <source>
        <strain evidence="3">Rupite</strain>
    </source>
</reference>
<feature type="region of interest" description="Disordered" evidence="1">
    <location>
        <begin position="26"/>
        <end position="65"/>
    </location>
</feature>
<keyword evidence="4" id="KW-1185">Reference proteome</keyword>
<dbReference type="EMBL" id="JAFIRA010000006">
    <property type="protein sequence ID" value="MCJ2542077.1"/>
    <property type="molecule type" value="Genomic_DNA"/>
</dbReference>
<dbReference type="RefSeq" id="WP_244349302.1">
    <property type="nucleotide sequence ID" value="NZ_JAFIRA010000006.1"/>
</dbReference>
<sequence>MISKSFLALAALATLLMANPGFAQAYGQASNSSSTPSSEWKPQNPEQNQSALRQLVQEAHSSKKN</sequence>
<evidence type="ECO:0000313" key="4">
    <source>
        <dbReference type="Proteomes" id="UP000830835"/>
    </source>
</evidence>